<comment type="caution">
    <text evidence="6">The sequence shown here is derived from an EMBL/GenBank/DDBJ whole genome shotgun (WGS) entry which is preliminary data.</text>
</comment>
<evidence type="ECO:0000313" key="6">
    <source>
        <dbReference type="EMBL" id="KAJ8448367.1"/>
    </source>
</evidence>
<feature type="region of interest" description="Disordered" evidence="4">
    <location>
        <begin position="306"/>
        <end position="347"/>
    </location>
</feature>
<gene>
    <name evidence="6" type="ORF">Cgig2_021995</name>
</gene>
<organism evidence="6 7">
    <name type="scientific">Carnegiea gigantea</name>
    <dbReference type="NCBI Taxonomy" id="171969"/>
    <lineage>
        <taxon>Eukaryota</taxon>
        <taxon>Viridiplantae</taxon>
        <taxon>Streptophyta</taxon>
        <taxon>Embryophyta</taxon>
        <taxon>Tracheophyta</taxon>
        <taxon>Spermatophyta</taxon>
        <taxon>Magnoliopsida</taxon>
        <taxon>eudicotyledons</taxon>
        <taxon>Gunneridae</taxon>
        <taxon>Pentapetalae</taxon>
        <taxon>Caryophyllales</taxon>
        <taxon>Cactineae</taxon>
        <taxon>Cactaceae</taxon>
        <taxon>Cactoideae</taxon>
        <taxon>Echinocereeae</taxon>
        <taxon>Carnegiea</taxon>
    </lineage>
</organism>
<proteinExistence type="inferred from homology"/>
<dbReference type="InterPro" id="IPR000467">
    <property type="entry name" value="G_patch_dom"/>
</dbReference>
<evidence type="ECO:0000256" key="3">
    <source>
        <dbReference type="ARBA" id="ARBA00023242"/>
    </source>
</evidence>
<dbReference type="Pfam" id="PF12656">
    <property type="entry name" value="G-patch_2"/>
    <property type="match status" value="1"/>
</dbReference>
<dbReference type="GO" id="GO:0003676">
    <property type="term" value="F:nucleic acid binding"/>
    <property type="evidence" value="ECO:0007669"/>
    <property type="project" value="InterPro"/>
</dbReference>
<feature type="compositionally biased region" description="Low complexity" evidence="4">
    <location>
        <begin position="1"/>
        <end position="23"/>
    </location>
</feature>
<dbReference type="SMART" id="SM00739">
    <property type="entry name" value="KOW"/>
    <property type="match status" value="2"/>
</dbReference>
<dbReference type="InterPro" id="IPR005824">
    <property type="entry name" value="KOW"/>
</dbReference>
<dbReference type="EMBL" id="JAKOGI010000030">
    <property type="protein sequence ID" value="KAJ8448367.1"/>
    <property type="molecule type" value="Genomic_DNA"/>
</dbReference>
<reference evidence="6" key="1">
    <citation type="submission" date="2022-04" db="EMBL/GenBank/DDBJ databases">
        <title>Carnegiea gigantea Genome sequencing and assembly v2.</title>
        <authorList>
            <person name="Copetti D."/>
            <person name="Sanderson M.J."/>
            <person name="Burquez A."/>
            <person name="Wojciechowski M.F."/>
        </authorList>
    </citation>
    <scope>NUCLEOTIDE SEQUENCE</scope>
    <source>
        <strain evidence="6">SGP5-SGP5p</strain>
        <tissue evidence="6">Aerial part</tissue>
    </source>
</reference>
<feature type="region of interest" description="Disordered" evidence="4">
    <location>
        <begin position="211"/>
        <end position="233"/>
    </location>
</feature>
<evidence type="ECO:0000259" key="5">
    <source>
        <dbReference type="PROSITE" id="PS50174"/>
    </source>
</evidence>
<feature type="compositionally biased region" description="Basic and acidic residues" evidence="4">
    <location>
        <begin position="211"/>
        <end position="230"/>
    </location>
</feature>
<dbReference type="Proteomes" id="UP001153076">
    <property type="component" value="Unassembled WGS sequence"/>
</dbReference>
<keyword evidence="3" id="KW-0539">Nucleus</keyword>
<dbReference type="OrthoDB" id="5577072at2759"/>
<feature type="compositionally biased region" description="Basic and acidic residues" evidence="4">
    <location>
        <begin position="29"/>
        <end position="41"/>
    </location>
</feature>
<dbReference type="PANTHER" id="PTHR15818:SF2">
    <property type="entry name" value="G-PATCH DOMAIN AND KOW MOTIFS-CONTAINING PROTEIN"/>
    <property type="match status" value="1"/>
</dbReference>
<feature type="region of interest" description="Disordered" evidence="4">
    <location>
        <begin position="1"/>
        <end position="48"/>
    </location>
</feature>
<evidence type="ECO:0000313" key="7">
    <source>
        <dbReference type="Proteomes" id="UP001153076"/>
    </source>
</evidence>
<evidence type="ECO:0000256" key="1">
    <source>
        <dbReference type="ARBA" id="ARBA00004123"/>
    </source>
</evidence>
<dbReference type="InterPro" id="IPR026822">
    <property type="entry name" value="Spp2/MOS2_G-patch"/>
</dbReference>
<dbReference type="PANTHER" id="PTHR15818">
    <property type="entry name" value="G PATCH AND KOW-CONTAINING"/>
    <property type="match status" value="1"/>
</dbReference>
<accession>A0A9Q1KTI3</accession>
<keyword evidence="7" id="KW-1185">Reference proteome</keyword>
<evidence type="ECO:0000256" key="4">
    <source>
        <dbReference type="SAM" id="MobiDB-lite"/>
    </source>
</evidence>
<dbReference type="PROSITE" id="PS50174">
    <property type="entry name" value="G_PATCH"/>
    <property type="match status" value="1"/>
</dbReference>
<feature type="domain" description="G-patch" evidence="5">
    <location>
        <begin position="159"/>
        <end position="205"/>
    </location>
</feature>
<sequence>MKLSFSLPSKTSSSKPNSKPKASQGFIDESSKNEQPNHEYVTEFDASKTLTLGDSNKKTIVIPPKENEWRPYKKMKNLDLPSIKSADGKPLEFELESADVSTDPGEKMSYGLNLRENSGKGDFGDAPNSVDAILLKKLKSDLDRLPEDEGFNQFEDVPVEGFGAALLAGYGWHEGKGIGRNAKEDVKVVEYKRRTAKEGLGFHADHGAKAKVKDELGSKKRENDESKRENSAFSVGKEVRIVTGREMGLKGRVLEVVPGSELLILRLSRSEEEVKVGVNEVAELGSEEEEKCLKKLKELKIQSFKDDANRSDRKSKDSSRERKESKRSREVDGRRDGGEVKHETVQRDERKTNRVSWLRSHIRVRIISKEFKGGRFYLKKGEVVDVVGPTTCDISMDDGRQIVQGVDQDILETALPRRGGPVLVLFGKHKGVYGSLVEKDTEREKGVVEDADTRELLHILMYFSIVAEGHNASAPTCAEAVHCEMRRVECIVHANIPNEQLDQNQM</sequence>
<dbReference type="Gene3D" id="2.30.30.140">
    <property type="match status" value="1"/>
</dbReference>
<evidence type="ECO:0000256" key="2">
    <source>
        <dbReference type="ARBA" id="ARBA00010966"/>
    </source>
</evidence>
<dbReference type="SMART" id="SM00443">
    <property type="entry name" value="G_patch"/>
    <property type="match status" value="1"/>
</dbReference>
<dbReference type="InterPro" id="IPR045166">
    <property type="entry name" value="Spp2-like"/>
</dbReference>
<name>A0A9Q1KTI3_9CARY</name>
<dbReference type="GO" id="GO:0005681">
    <property type="term" value="C:spliceosomal complex"/>
    <property type="evidence" value="ECO:0007669"/>
    <property type="project" value="TreeGrafter"/>
</dbReference>
<dbReference type="Pfam" id="PF25088">
    <property type="entry name" value="GPKOW_C"/>
    <property type="match status" value="1"/>
</dbReference>
<dbReference type="GO" id="GO:0000398">
    <property type="term" value="P:mRNA splicing, via spliceosome"/>
    <property type="evidence" value="ECO:0007669"/>
    <property type="project" value="InterPro"/>
</dbReference>
<comment type="subcellular location">
    <subcellularLocation>
        <location evidence="1">Nucleus</location>
    </subcellularLocation>
</comment>
<comment type="similarity">
    <text evidence="2">Belongs to the MOS2 family.</text>
</comment>
<protein>
    <recommendedName>
        <fullName evidence="5">G-patch domain-containing protein</fullName>
    </recommendedName>
</protein>
<dbReference type="AlphaFoldDB" id="A0A9Q1KTI3"/>